<protein>
    <submittedName>
        <fullName evidence="4">(rape) hypothetical protein</fullName>
    </submittedName>
</protein>
<dbReference type="AlphaFoldDB" id="A0A816UN85"/>
<dbReference type="InterPro" id="IPR018247">
    <property type="entry name" value="EF_Hand_1_Ca_BS"/>
</dbReference>
<accession>A0A816UN85</accession>
<dbReference type="SUPFAM" id="SSF47473">
    <property type="entry name" value="EF-hand"/>
    <property type="match status" value="1"/>
</dbReference>
<feature type="domain" description="EF-hand" evidence="3">
    <location>
        <begin position="5"/>
        <end position="40"/>
    </location>
</feature>
<dbReference type="CDD" id="cd00051">
    <property type="entry name" value="EFh"/>
    <property type="match status" value="1"/>
</dbReference>
<evidence type="ECO:0000313" key="4">
    <source>
        <dbReference type="EMBL" id="CAF2111162.1"/>
    </source>
</evidence>
<proteinExistence type="predicted"/>
<dbReference type="Gene3D" id="1.10.238.10">
    <property type="entry name" value="EF-hand"/>
    <property type="match status" value="1"/>
</dbReference>
<name>A0A816UN85_BRANA</name>
<gene>
    <name evidence="4" type="ORF">DARMORV10_C08P27160.1</name>
</gene>
<feature type="compositionally biased region" description="Polar residues" evidence="2">
    <location>
        <begin position="106"/>
        <end position="116"/>
    </location>
</feature>
<sequence length="205" mass="23184">MELKITAEQAEHMVREADLDGDGFLSFHEFSKMMMETIENTKFFSQSNNPKHIQYGPVKNDKLKPINTQNQDLRSRFQLIKTVHSIRKVNRSTLHENPHGLHRTTCESSLPTTTRVKSPPSPLTSDGFVAKRLVKIAKEVESIIVSQHFSSFDQELASVLRPPLPSVAICCLMFSSYRLFPLATKKSVAISLISCSALLQLDYYS</sequence>
<dbReference type="SMART" id="SM00054">
    <property type="entry name" value="EFh"/>
    <property type="match status" value="1"/>
</dbReference>
<feature type="region of interest" description="Disordered" evidence="2">
    <location>
        <begin position="96"/>
        <end position="121"/>
    </location>
</feature>
<dbReference type="PROSITE" id="PS50222">
    <property type="entry name" value="EF_HAND_2"/>
    <property type="match status" value="1"/>
</dbReference>
<dbReference type="InterPro" id="IPR002048">
    <property type="entry name" value="EF_hand_dom"/>
</dbReference>
<reference evidence="4" key="1">
    <citation type="submission" date="2021-01" db="EMBL/GenBank/DDBJ databases">
        <authorList>
            <consortium name="Genoscope - CEA"/>
            <person name="William W."/>
        </authorList>
    </citation>
    <scope>NUCLEOTIDE SEQUENCE</scope>
</reference>
<dbReference type="Proteomes" id="UP001295469">
    <property type="component" value="Chromosome C08"/>
</dbReference>
<dbReference type="PROSITE" id="PS00018">
    <property type="entry name" value="EF_HAND_1"/>
    <property type="match status" value="1"/>
</dbReference>
<keyword evidence="1" id="KW-0106">Calcium</keyword>
<dbReference type="InterPro" id="IPR011992">
    <property type="entry name" value="EF-hand-dom_pair"/>
</dbReference>
<dbReference type="EMBL" id="HG994372">
    <property type="protein sequence ID" value="CAF2111162.1"/>
    <property type="molecule type" value="Genomic_DNA"/>
</dbReference>
<organism evidence="4">
    <name type="scientific">Brassica napus</name>
    <name type="common">Rape</name>
    <dbReference type="NCBI Taxonomy" id="3708"/>
    <lineage>
        <taxon>Eukaryota</taxon>
        <taxon>Viridiplantae</taxon>
        <taxon>Streptophyta</taxon>
        <taxon>Embryophyta</taxon>
        <taxon>Tracheophyta</taxon>
        <taxon>Spermatophyta</taxon>
        <taxon>Magnoliopsida</taxon>
        <taxon>eudicotyledons</taxon>
        <taxon>Gunneridae</taxon>
        <taxon>Pentapetalae</taxon>
        <taxon>rosids</taxon>
        <taxon>malvids</taxon>
        <taxon>Brassicales</taxon>
        <taxon>Brassicaceae</taxon>
        <taxon>Brassiceae</taxon>
        <taxon>Brassica</taxon>
    </lineage>
</organism>
<evidence type="ECO:0000256" key="1">
    <source>
        <dbReference type="ARBA" id="ARBA00022837"/>
    </source>
</evidence>
<evidence type="ECO:0000256" key="2">
    <source>
        <dbReference type="SAM" id="MobiDB-lite"/>
    </source>
</evidence>
<evidence type="ECO:0000259" key="3">
    <source>
        <dbReference type="PROSITE" id="PS50222"/>
    </source>
</evidence>
<dbReference type="Pfam" id="PF00036">
    <property type="entry name" value="EF-hand_1"/>
    <property type="match status" value="1"/>
</dbReference>
<dbReference type="GO" id="GO:0005509">
    <property type="term" value="F:calcium ion binding"/>
    <property type="evidence" value="ECO:0007669"/>
    <property type="project" value="InterPro"/>
</dbReference>